<evidence type="ECO:0000259" key="15">
    <source>
        <dbReference type="Pfam" id="PF13023"/>
    </source>
</evidence>
<evidence type="ECO:0000256" key="3">
    <source>
        <dbReference type="ARBA" id="ARBA00001941"/>
    </source>
</evidence>
<comment type="cofactor">
    <cofactor evidence="3">
        <name>Co(2+)</name>
        <dbReference type="ChEBI" id="CHEBI:48828"/>
    </cofactor>
</comment>
<evidence type="ECO:0000256" key="4">
    <source>
        <dbReference type="ARBA" id="ARBA00001946"/>
    </source>
</evidence>
<gene>
    <name evidence="17" type="primary">LOC115626367</name>
</gene>
<proteinExistence type="inferred from homology"/>
<evidence type="ECO:0000256" key="7">
    <source>
        <dbReference type="ARBA" id="ARBA00011738"/>
    </source>
</evidence>
<keyword evidence="11" id="KW-0378">Hydrolase</keyword>
<sequence>MLSRQQLIKATATAATATATASPNGDQLYKFLRQMSGPTRSVTSLSEVIITTTETTAIPKQYDQQEPSVSSQATATAATSTATSTASSINNFNGNLSHISPFCGSGCGHGESKSKSKLKQHEKRETFTLRFLSSNILQQHFVGLGNNIQRNFHTQKEQQQQRNAKSSNQPATTTKFAMSSLAAEPLQAHKQADEMAGGSNNASNANSNNNGLGTSCQEAGTTTTTGKQPCFSTGLAEILQFMELIGNLKHTKRTGWVLRDVNDCESISGHMYRMSMLTFLLDGSEGLNQIRCMELALVHDLAESLVGDITPFCGVSKEEKRAMEFKAMEDICKLIEPRGKRIMELFEEYEHAESAESKFVKDLDRLDMVMQAFEYEKRDNCLLKHQEFFDSTEGKFNHPFVKKLVNEIYEQRQVLAKAKGATPPPAIEVPNMEAPAAAPKSPTKLVNGHGGVSS</sequence>
<dbReference type="GO" id="GO:0005737">
    <property type="term" value="C:cytoplasm"/>
    <property type="evidence" value="ECO:0007669"/>
    <property type="project" value="TreeGrafter"/>
</dbReference>
<reference evidence="17" key="1">
    <citation type="submission" date="2025-08" db="UniProtKB">
        <authorList>
            <consortium name="RefSeq"/>
        </authorList>
    </citation>
    <scope>IDENTIFICATION</scope>
    <source>
        <strain evidence="17">11010-0011.00</strain>
        <tissue evidence="17">Whole body</tissue>
    </source>
</reference>
<evidence type="ECO:0000313" key="16">
    <source>
        <dbReference type="Proteomes" id="UP000504634"/>
    </source>
</evidence>
<comment type="catalytic activity">
    <reaction evidence="1">
        <text>a 2'-deoxyribonucleoside 5'-phosphate + H2O = a 2'-deoxyribonucleoside + phosphate</text>
        <dbReference type="Rhea" id="RHEA:36167"/>
        <dbReference type="ChEBI" id="CHEBI:15377"/>
        <dbReference type="ChEBI" id="CHEBI:18274"/>
        <dbReference type="ChEBI" id="CHEBI:43474"/>
        <dbReference type="ChEBI" id="CHEBI:65317"/>
        <dbReference type="EC" id="3.1.3.89"/>
    </reaction>
</comment>
<dbReference type="Gene3D" id="1.10.3210.10">
    <property type="entry name" value="Hypothetical protein af1432"/>
    <property type="match status" value="1"/>
</dbReference>
<dbReference type="InterPro" id="IPR006674">
    <property type="entry name" value="HD_domain"/>
</dbReference>
<evidence type="ECO:0000256" key="9">
    <source>
        <dbReference type="ARBA" id="ARBA00015933"/>
    </source>
</evidence>
<comment type="cofactor">
    <cofactor evidence="4">
        <name>Mg(2+)</name>
        <dbReference type="ChEBI" id="CHEBI:18420"/>
    </cofactor>
</comment>
<dbReference type="PANTHER" id="PTHR11845:SF13">
    <property type="entry name" value="5'-DEOXYNUCLEOTIDASE HDDC2"/>
    <property type="match status" value="1"/>
</dbReference>
<name>A0A6J2TLY1_DROLE</name>
<dbReference type="PANTHER" id="PTHR11845">
    <property type="entry name" value="5'-DEOXYNUCLEOTIDASE HDDC2"/>
    <property type="match status" value="1"/>
</dbReference>
<organism evidence="16 17">
    <name type="scientific">Drosophila lebanonensis</name>
    <name type="common">Fruit fly</name>
    <name type="synonym">Scaptodrosophila lebanonensis</name>
    <dbReference type="NCBI Taxonomy" id="7225"/>
    <lineage>
        <taxon>Eukaryota</taxon>
        <taxon>Metazoa</taxon>
        <taxon>Ecdysozoa</taxon>
        <taxon>Arthropoda</taxon>
        <taxon>Hexapoda</taxon>
        <taxon>Insecta</taxon>
        <taxon>Pterygota</taxon>
        <taxon>Neoptera</taxon>
        <taxon>Endopterygota</taxon>
        <taxon>Diptera</taxon>
        <taxon>Brachycera</taxon>
        <taxon>Muscomorpha</taxon>
        <taxon>Ephydroidea</taxon>
        <taxon>Drosophilidae</taxon>
        <taxon>Scaptodrosophila</taxon>
    </lineage>
</organism>
<evidence type="ECO:0000256" key="2">
    <source>
        <dbReference type="ARBA" id="ARBA00001936"/>
    </source>
</evidence>
<evidence type="ECO:0000256" key="1">
    <source>
        <dbReference type="ARBA" id="ARBA00001638"/>
    </source>
</evidence>
<dbReference type="SUPFAM" id="SSF109604">
    <property type="entry name" value="HD-domain/PDEase-like"/>
    <property type="match status" value="1"/>
</dbReference>
<evidence type="ECO:0000256" key="13">
    <source>
        <dbReference type="ARBA" id="ARBA00032735"/>
    </source>
</evidence>
<dbReference type="GO" id="GO:0002953">
    <property type="term" value="F:5'-deoxynucleotidase activity"/>
    <property type="evidence" value="ECO:0007669"/>
    <property type="project" value="UniProtKB-EC"/>
</dbReference>
<comment type="function">
    <text evidence="5">Catalyzes the dephosphorylation of the nucleoside 5'-monophosphates deoxyadenosine monophosphate (dAMP), deoxycytidine monophosphate (dCMP), deoxyguanosine monophosphate (dGMP) and deoxythymidine monophosphate (dTMP).</text>
</comment>
<dbReference type="Pfam" id="PF13023">
    <property type="entry name" value="HD_3"/>
    <property type="match status" value="1"/>
</dbReference>
<keyword evidence="12" id="KW-0460">Magnesium</keyword>
<feature type="region of interest" description="Disordered" evidence="14">
    <location>
        <begin position="420"/>
        <end position="454"/>
    </location>
</feature>
<dbReference type="GO" id="GO:0009159">
    <property type="term" value="P:deoxyribonucleoside monophosphate catabolic process"/>
    <property type="evidence" value="ECO:0007669"/>
    <property type="project" value="UniProtKB-ARBA"/>
</dbReference>
<feature type="region of interest" description="Disordered" evidence="14">
    <location>
        <begin position="186"/>
        <end position="224"/>
    </location>
</feature>
<dbReference type="GO" id="GO:0046872">
    <property type="term" value="F:metal ion binding"/>
    <property type="evidence" value="ECO:0007669"/>
    <property type="project" value="UniProtKB-KW"/>
</dbReference>
<feature type="domain" description="HD" evidence="15">
    <location>
        <begin position="245"/>
        <end position="396"/>
    </location>
</feature>
<evidence type="ECO:0000313" key="17">
    <source>
        <dbReference type="RefSeq" id="XP_030377581.1"/>
    </source>
</evidence>
<dbReference type="OrthoDB" id="10254258at2759"/>
<evidence type="ECO:0000256" key="8">
    <source>
        <dbReference type="ARBA" id="ARBA00012964"/>
    </source>
</evidence>
<dbReference type="AlphaFoldDB" id="A0A6J2TLY1"/>
<comment type="similarity">
    <text evidence="6">Belongs to the HDDC2 family.</text>
</comment>
<evidence type="ECO:0000256" key="12">
    <source>
        <dbReference type="ARBA" id="ARBA00022842"/>
    </source>
</evidence>
<keyword evidence="10" id="KW-0479">Metal-binding</keyword>
<comment type="cofactor">
    <cofactor evidence="2">
        <name>Mn(2+)</name>
        <dbReference type="ChEBI" id="CHEBI:29035"/>
    </cofactor>
</comment>
<evidence type="ECO:0000256" key="14">
    <source>
        <dbReference type="SAM" id="MobiDB-lite"/>
    </source>
</evidence>
<feature type="compositionally biased region" description="Polar residues" evidence="14">
    <location>
        <begin position="212"/>
        <end position="224"/>
    </location>
</feature>
<dbReference type="FunFam" id="1.10.3210.10:FF:000011">
    <property type="entry name" value="HD domain-containing protein 2"/>
    <property type="match status" value="1"/>
</dbReference>
<dbReference type="RefSeq" id="XP_030377581.1">
    <property type="nucleotide sequence ID" value="XM_030521721.1"/>
</dbReference>
<feature type="compositionally biased region" description="Low complexity" evidence="14">
    <location>
        <begin position="196"/>
        <end position="211"/>
    </location>
</feature>
<evidence type="ECO:0000256" key="10">
    <source>
        <dbReference type="ARBA" id="ARBA00022723"/>
    </source>
</evidence>
<accession>A0A6J2TLY1</accession>
<evidence type="ECO:0000256" key="6">
    <source>
        <dbReference type="ARBA" id="ARBA00009999"/>
    </source>
</evidence>
<dbReference type="EC" id="3.1.3.89" evidence="8"/>
<evidence type="ECO:0000256" key="5">
    <source>
        <dbReference type="ARBA" id="ARBA00004074"/>
    </source>
</evidence>
<dbReference type="InterPro" id="IPR039356">
    <property type="entry name" value="YfbR/HDDC2"/>
</dbReference>
<dbReference type="GeneID" id="115626367"/>
<comment type="subunit">
    <text evidence="7">Homodimer.</text>
</comment>
<protein>
    <recommendedName>
        <fullName evidence="9">5'-deoxynucleotidase HDDC2</fullName>
        <ecNumber evidence="8">3.1.3.89</ecNumber>
    </recommendedName>
    <alternativeName>
        <fullName evidence="13">HD domain-containing protein 2</fullName>
    </alternativeName>
</protein>
<evidence type="ECO:0000256" key="11">
    <source>
        <dbReference type="ARBA" id="ARBA00022801"/>
    </source>
</evidence>
<dbReference type="Proteomes" id="UP000504634">
    <property type="component" value="Unplaced"/>
</dbReference>
<keyword evidence="16" id="KW-1185">Reference proteome</keyword>